<protein>
    <submittedName>
        <fullName evidence="5">Transcriptional regulator, TetR family</fullName>
    </submittedName>
</protein>
<feature type="domain" description="HTH tetR-type" evidence="4">
    <location>
        <begin position="9"/>
        <end position="69"/>
    </location>
</feature>
<dbReference type="Gene3D" id="1.10.357.10">
    <property type="entry name" value="Tetracycline Repressor, domain 2"/>
    <property type="match status" value="1"/>
</dbReference>
<dbReference type="InterPro" id="IPR050624">
    <property type="entry name" value="HTH-type_Tx_Regulator"/>
</dbReference>
<dbReference type="OrthoDB" id="113732at2"/>
<dbReference type="InterPro" id="IPR001647">
    <property type="entry name" value="HTH_TetR"/>
</dbReference>
<dbReference type="EMBL" id="FOHE01000004">
    <property type="protein sequence ID" value="SET02795.1"/>
    <property type="molecule type" value="Genomic_DNA"/>
</dbReference>
<dbReference type="PROSITE" id="PS50977">
    <property type="entry name" value="HTH_TETR_2"/>
    <property type="match status" value="1"/>
</dbReference>
<dbReference type="RefSeq" id="WP_090868123.1">
    <property type="nucleotide sequence ID" value="NZ_FOHE01000004.1"/>
</dbReference>
<dbReference type="SUPFAM" id="SSF46689">
    <property type="entry name" value="Homeodomain-like"/>
    <property type="match status" value="1"/>
</dbReference>
<reference evidence="5 6" key="1">
    <citation type="submission" date="2016-10" db="EMBL/GenBank/DDBJ databases">
        <authorList>
            <person name="de Groot N.N."/>
        </authorList>
    </citation>
    <scope>NUCLEOTIDE SEQUENCE [LARGE SCALE GENOMIC DNA]</scope>
    <source>
        <strain evidence="5 6">IBRC-M 10780</strain>
    </source>
</reference>
<dbReference type="PANTHER" id="PTHR43479:SF21">
    <property type="entry name" value="TRANSCRIPTIONAL REGULATOR, TETR FAMILY"/>
    <property type="match status" value="1"/>
</dbReference>
<feature type="DNA-binding region" description="H-T-H motif" evidence="3">
    <location>
        <begin position="32"/>
        <end position="51"/>
    </location>
</feature>
<dbReference type="PRINTS" id="PR00455">
    <property type="entry name" value="HTHTETR"/>
</dbReference>
<dbReference type="AlphaFoldDB" id="A0A1I0B9G5"/>
<dbReference type="Proteomes" id="UP000198618">
    <property type="component" value="Unassembled WGS sequence"/>
</dbReference>
<keyword evidence="6" id="KW-1185">Reference proteome</keyword>
<keyword evidence="2 3" id="KW-0238">DNA-binding</keyword>
<evidence type="ECO:0000259" key="4">
    <source>
        <dbReference type="PROSITE" id="PS50977"/>
    </source>
</evidence>
<proteinExistence type="predicted"/>
<dbReference type="GO" id="GO:0003677">
    <property type="term" value="F:DNA binding"/>
    <property type="evidence" value="ECO:0007669"/>
    <property type="project" value="UniProtKB-UniRule"/>
</dbReference>
<evidence type="ECO:0000256" key="2">
    <source>
        <dbReference type="ARBA" id="ARBA00023125"/>
    </source>
</evidence>
<gene>
    <name evidence="5" type="ORF">SAMN05216389_104223</name>
</gene>
<evidence type="ECO:0000256" key="1">
    <source>
        <dbReference type="ARBA" id="ARBA00022491"/>
    </source>
</evidence>
<evidence type="ECO:0000313" key="5">
    <source>
        <dbReference type="EMBL" id="SET02795.1"/>
    </source>
</evidence>
<accession>A0A1I0B9G5</accession>
<name>A0A1I0B9G5_9BACI</name>
<evidence type="ECO:0000256" key="3">
    <source>
        <dbReference type="PROSITE-ProRule" id="PRU00335"/>
    </source>
</evidence>
<dbReference type="InterPro" id="IPR009057">
    <property type="entry name" value="Homeodomain-like_sf"/>
</dbReference>
<organism evidence="5 6">
    <name type="scientific">Oceanobacillus limi</name>
    <dbReference type="NCBI Taxonomy" id="930131"/>
    <lineage>
        <taxon>Bacteria</taxon>
        <taxon>Bacillati</taxon>
        <taxon>Bacillota</taxon>
        <taxon>Bacilli</taxon>
        <taxon>Bacillales</taxon>
        <taxon>Bacillaceae</taxon>
        <taxon>Oceanobacillus</taxon>
    </lineage>
</organism>
<dbReference type="Pfam" id="PF00440">
    <property type="entry name" value="TetR_N"/>
    <property type="match status" value="1"/>
</dbReference>
<dbReference type="PANTHER" id="PTHR43479">
    <property type="entry name" value="ACREF/ENVCD OPERON REPRESSOR-RELATED"/>
    <property type="match status" value="1"/>
</dbReference>
<sequence>MDGFQRRKEMKKTNILEAALTLFMKYGIQKVAVSEIAKEAKVSQVTIYNYFESKEKLIREVIMYYVEKVWSETEELLDSDIDFSEKIKQIIFQSSTTANEINEDFYQYIMREYATGNNYIEKFYAEKALPRLADFFTFGKEQGYIDSSISNEAIMFYIQMFNDYLSKEEVQKQALPLSEDLSKLLFYGIVGNKDA</sequence>
<evidence type="ECO:0000313" key="6">
    <source>
        <dbReference type="Proteomes" id="UP000198618"/>
    </source>
</evidence>
<keyword evidence="1" id="KW-0678">Repressor</keyword>